<evidence type="ECO:0000256" key="1">
    <source>
        <dbReference type="SAM" id="MobiDB-lite"/>
    </source>
</evidence>
<evidence type="ECO:0000313" key="3">
    <source>
        <dbReference type="Proteomes" id="UP000217676"/>
    </source>
</evidence>
<feature type="compositionally biased region" description="Polar residues" evidence="1">
    <location>
        <begin position="1"/>
        <end position="16"/>
    </location>
</feature>
<protein>
    <submittedName>
        <fullName evidence="2">Uncharacterized protein</fullName>
    </submittedName>
</protein>
<feature type="compositionally biased region" description="Low complexity" evidence="1">
    <location>
        <begin position="52"/>
        <end position="69"/>
    </location>
</feature>
<feature type="region of interest" description="Disordered" evidence="1">
    <location>
        <begin position="1"/>
        <end position="84"/>
    </location>
</feature>
<reference evidence="2 3" key="1">
    <citation type="journal article" date="2016" name="Genome Announc.">
        <title>Complete Genome Sequence of Thiostrepton-Producing Streptomyces laurentii ATCC 31255.</title>
        <authorList>
            <person name="Doi K."/>
            <person name="Fujino Y."/>
            <person name="Nagayoshi Y."/>
            <person name="Ohshima T."/>
            <person name="Ogata S."/>
        </authorList>
    </citation>
    <scope>NUCLEOTIDE SEQUENCE [LARGE SCALE GENOMIC DNA]</scope>
    <source>
        <strain evidence="2 3">ATCC 31255</strain>
    </source>
</reference>
<keyword evidence="3" id="KW-1185">Reference proteome</keyword>
<dbReference type="AlphaFoldDB" id="A0A160P5Y8"/>
<evidence type="ECO:0000313" key="2">
    <source>
        <dbReference type="EMBL" id="BAU86425.1"/>
    </source>
</evidence>
<accession>A0A160P5Y8</accession>
<organism evidence="2 3">
    <name type="scientific">Streptomyces laurentii</name>
    <dbReference type="NCBI Taxonomy" id="39478"/>
    <lineage>
        <taxon>Bacteria</taxon>
        <taxon>Bacillati</taxon>
        <taxon>Actinomycetota</taxon>
        <taxon>Actinomycetes</taxon>
        <taxon>Kitasatosporales</taxon>
        <taxon>Streptomycetaceae</taxon>
        <taxon>Streptomyces</taxon>
    </lineage>
</organism>
<feature type="compositionally biased region" description="Acidic residues" evidence="1">
    <location>
        <begin position="39"/>
        <end position="51"/>
    </location>
</feature>
<dbReference type="EMBL" id="AP017424">
    <property type="protein sequence ID" value="BAU86425.1"/>
    <property type="molecule type" value="Genomic_DNA"/>
</dbReference>
<proteinExistence type="predicted"/>
<dbReference type="Proteomes" id="UP000217676">
    <property type="component" value="Chromosome"/>
</dbReference>
<gene>
    <name evidence="2" type="ORF">SLA_5552</name>
</gene>
<name>A0A160P5Y8_STRLU</name>
<dbReference type="KEGG" id="slau:SLA_5552"/>
<sequence length="84" mass="8437">MDPHTTYTMPSATQTAAGIRRPDPGAGGDEGSAGRPEPVEEEGDGERDGEGEAAAGVEADAEAAGSAAGLVMPRRVSSEMPPDQ</sequence>